<dbReference type="PROSITE" id="PS51462">
    <property type="entry name" value="NUDIX"/>
    <property type="match status" value="2"/>
</dbReference>
<keyword evidence="3" id="KW-0378">Hydrolase</keyword>
<comment type="caution">
    <text evidence="3">The sequence shown here is derived from an EMBL/GenBank/DDBJ whole genome shotgun (WGS) entry which is preliminary data.</text>
</comment>
<dbReference type="AlphaFoldDB" id="A0ABD5E6S9"/>
<feature type="domain" description="Nudix hydrolase" evidence="2">
    <location>
        <begin position="195"/>
        <end position="327"/>
    </location>
</feature>
<evidence type="ECO:0000259" key="2">
    <source>
        <dbReference type="PROSITE" id="PS51462"/>
    </source>
</evidence>
<name>A0ABD5E6S9_9ACTN</name>
<dbReference type="EMBL" id="JAVRER010000017">
    <property type="protein sequence ID" value="MDT0416482.1"/>
    <property type="molecule type" value="Genomic_DNA"/>
</dbReference>
<dbReference type="InterPro" id="IPR015797">
    <property type="entry name" value="NUDIX_hydrolase-like_dom_sf"/>
</dbReference>
<dbReference type="PANTHER" id="PTHR43736:SF1">
    <property type="entry name" value="DIHYDRONEOPTERIN TRIPHOSPHATE DIPHOSPHATASE"/>
    <property type="match status" value="1"/>
</dbReference>
<reference evidence="4" key="1">
    <citation type="submission" date="2023-07" db="EMBL/GenBank/DDBJ databases">
        <title>30 novel species of actinomycetes from the DSMZ collection.</title>
        <authorList>
            <person name="Nouioui I."/>
        </authorList>
    </citation>
    <scope>NUCLEOTIDE SEQUENCE [LARGE SCALE GENOMIC DNA]</scope>
    <source>
        <strain evidence="4">DSM 41982</strain>
    </source>
</reference>
<organism evidence="3 4">
    <name type="scientific">Streptomyces evansiae</name>
    <dbReference type="NCBI Taxonomy" id="3075535"/>
    <lineage>
        <taxon>Bacteria</taxon>
        <taxon>Bacillati</taxon>
        <taxon>Actinomycetota</taxon>
        <taxon>Actinomycetes</taxon>
        <taxon>Kitasatosporales</taxon>
        <taxon>Streptomycetaceae</taxon>
        <taxon>Streptomyces</taxon>
    </lineage>
</organism>
<dbReference type="InterPro" id="IPR000086">
    <property type="entry name" value="NUDIX_hydrolase_dom"/>
</dbReference>
<dbReference type="Proteomes" id="UP001183607">
    <property type="component" value="Unassembled WGS sequence"/>
</dbReference>
<dbReference type="CDD" id="cd03674">
    <property type="entry name" value="NUDIX_Hydrolase"/>
    <property type="match status" value="1"/>
</dbReference>
<dbReference type="SUPFAM" id="SSF55811">
    <property type="entry name" value="Nudix"/>
    <property type="match status" value="2"/>
</dbReference>
<accession>A0ABD5E6S9</accession>
<evidence type="ECO:0000256" key="1">
    <source>
        <dbReference type="ARBA" id="ARBA00005582"/>
    </source>
</evidence>
<evidence type="ECO:0000313" key="4">
    <source>
        <dbReference type="Proteomes" id="UP001183607"/>
    </source>
</evidence>
<comment type="similarity">
    <text evidence="1">Belongs to the Nudix hydrolase family.</text>
</comment>
<dbReference type="RefSeq" id="WP_093853869.1">
    <property type="nucleotide sequence ID" value="NZ_JAVRER010000017.1"/>
</dbReference>
<dbReference type="PANTHER" id="PTHR43736">
    <property type="entry name" value="ADP-RIBOSE PYROPHOSPHATASE"/>
    <property type="match status" value="1"/>
</dbReference>
<dbReference type="Gene3D" id="3.90.79.10">
    <property type="entry name" value="Nucleoside Triphosphate Pyrophosphohydrolase"/>
    <property type="match status" value="2"/>
</dbReference>
<sequence length="342" mass="37122">MPLTPAALRPLVDTYLALHPEDRPALTGLLALLADDSGERFPAARTTLPGHVTCGAVVIDRARRVLHIGHRSSGLTLTPGGHAEEADTSLLAVAVREVGEETGLPASRLCLTPYALDAPFDIDVHAIDARPEKGEPAHEHYDFRFLFYLTDEAPPALALQEEEVTGATWLPFPAIRSTTLRAKLLAAERELDGTPQPLNASLLLHDGHGRYLLHLRDMREGIWEPGAFALLGGGREPGDDSPEATLRRELGEEVPGLVPTGLSPYEDQYETSPDGLSVPVRVYEGRWSGPAESVDLREGVLVHWFAPEDLDRLRLTPGLAELIRRHAAGRGGATGRCTRARC</sequence>
<proteinExistence type="inferred from homology"/>
<protein>
    <submittedName>
        <fullName evidence="3">NUDIX hydrolase</fullName>
    </submittedName>
</protein>
<feature type="domain" description="Nudix hydrolase" evidence="2">
    <location>
        <begin position="49"/>
        <end position="192"/>
    </location>
</feature>
<evidence type="ECO:0000313" key="3">
    <source>
        <dbReference type="EMBL" id="MDT0416482.1"/>
    </source>
</evidence>
<dbReference type="GO" id="GO:0016787">
    <property type="term" value="F:hydrolase activity"/>
    <property type="evidence" value="ECO:0007669"/>
    <property type="project" value="UniProtKB-KW"/>
</dbReference>
<dbReference type="Pfam" id="PF00293">
    <property type="entry name" value="NUDIX"/>
    <property type="match status" value="2"/>
</dbReference>
<gene>
    <name evidence="3" type="ORF">RM574_13395</name>
</gene>